<keyword evidence="2 6" id="KW-0812">Transmembrane</keyword>
<reference evidence="8 9" key="1">
    <citation type="submission" date="2018-01" db="EMBL/GenBank/DDBJ databases">
        <title>Genomic Encyclopedia of Archaeal and Bacterial Type Strains, Phase II (KMG-II): from individual species to whole genera.</title>
        <authorList>
            <person name="Goeker M."/>
        </authorList>
    </citation>
    <scope>NUCLEOTIDE SEQUENCE [LARGE SCALE GENOMIC DNA]</scope>
    <source>
        <strain evidence="8 9">DSM 17023</strain>
    </source>
</reference>
<dbReference type="GO" id="GO:0016020">
    <property type="term" value="C:membrane"/>
    <property type="evidence" value="ECO:0007669"/>
    <property type="project" value="UniProtKB-SubCell"/>
</dbReference>
<evidence type="ECO:0000259" key="7">
    <source>
        <dbReference type="Pfam" id="PF04116"/>
    </source>
</evidence>
<dbReference type="GO" id="GO:0005506">
    <property type="term" value="F:iron ion binding"/>
    <property type="evidence" value="ECO:0007669"/>
    <property type="project" value="InterPro"/>
</dbReference>
<dbReference type="GO" id="GO:0008610">
    <property type="term" value="P:lipid biosynthetic process"/>
    <property type="evidence" value="ECO:0007669"/>
    <property type="project" value="InterPro"/>
</dbReference>
<keyword evidence="9" id="KW-1185">Reference proteome</keyword>
<keyword evidence="4 6" id="KW-0472">Membrane</keyword>
<feature type="compositionally biased region" description="Gly residues" evidence="5">
    <location>
        <begin position="258"/>
        <end position="268"/>
    </location>
</feature>
<dbReference type="Pfam" id="PF04116">
    <property type="entry name" value="FA_hydroxylase"/>
    <property type="match status" value="1"/>
</dbReference>
<name>A0A2S3UUY5_9HYPH</name>
<feature type="domain" description="Fatty acid hydroxylase" evidence="7">
    <location>
        <begin position="97"/>
        <end position="229"/>
    </location>
</feature>
<evidence type="ECO:0000256" key="1">
    <source>
        <dbReference type="ARBA" id="ARBA00004370"/>
    </source>
</evidence>
<proteinExistence type="predicted"/>
<feature type="transmembrane region" description="Helical" evidence="6">
    <location>
        <begin position="151"/>
        <end position="173"/>
    </location>
</feature>
<feature type="region of interest" description="Disordered" evidence="5">
    <location>
        <begin position="244"/>
        <end position="274"/>
    </location>
</feature>
<evidence type="ECO:0000256" key="4">
    <source>
        <dbReference type="ARBA" id="ARBA00023136"/>
    </source>
</evidence>
<dbReference type="GO" id="GO:0016491">
    <property type="term" value="F:oxidoreductase activity"/>
    <property type="evidence" value="ECO:0007669"/>
    <property type="project" value="InterPro"/>
</dbReference>
<dbReference type="InterPro" id="IPR050307">
    <property type="entry name" value="Sterol_Desaturase_Related"/>
</dbReference>
<comment type="subcellular location">
    <subcellularLocation>
        <location evidence="1">Membrane</location>
    </subcellularLocation>
</comment>
<evidence type="ECO:0000256" key="3">
    <source>
        <dbReference type="ARBA" id="ARBA00022989"/>
    </source>
</evidence>
<dbReference type="AlphaFoldDB" id="A0A2S3UUY5"/>
<organism evidence="8 9">
    <name type="scientific">Roseibium marinum</name>
    <dbReference type="NCBI Taxonomy" id="281252"/>
    <lineage>
        <taxon>Bacteria</taxon>
        <taxon>Pseudomonadati</taxon>
        <taxon>Pseudomonadota</taxon>
        <taxon>Alphaproteobacteria</taxon>
        <taxon>Hyphomicrobiales</taxon>
        <taxon>Stappiaceae</taxon>
        <taxon>Roseibium</taxon>
    </lineage>
</organism>
<gene>
    <name evidence="8" type="ORF">CLV41_104101</name>
</gene>
<sequence>MGLLVDYLTVFALTYLAMVWVYFVTGITLLAINSRHPERRIQKHRDGLKRQAEEIRASMKALATSSLLLSSGYFAQTQGWTLFEPLALSWWSFPLMFAVCFVLFDAWFYWGHRILHLPALYRFHVPHHRSIAPTVWSNDSSTTVDTLIEHFFYFLVWFFLPVPALSVFALRLFDQISGMVGHSGFEYFASRSSRFPSPLICTTFHDLHHSQFHYNYGNFFSFWDRVCGTVHPKYDALVRSMEETGEIPESEETKVKATGGGATGGGATGVKATG</sequence>
<feature type="transmembrane region" description="Helical" evidence="6">
    <location>
        <begin position="88"/>
        <end position="110"/>
    </location>
</feature>
<dbReference type="InterPro" id="IPR006694">
    <property type="entry name" value="Fatty_acid_hydroxylase"/>
</dbReference>
<evidence type="ECO:0000313" key="9">
    <source>
        <dbReference type="Proteomes" id="UP000236959"/>
    </source>
</evidence>
<comment type="caution">
    <text evidence="8">The sequence shown here is derived from an EMBL/GenBank/DDBJ whole genome shotgun (WGS) entry which is preliminary data.</text>
</comment>
<dbReference type="OrthoDB" id="9770329at2"/>
<keyword evidence="3 6" id="KW-1133">Transmembrane helix</keyword>
<feature type="transmembrane region" description="Helical" evidence="6">
    <location>
        <begin position="12"/>
        <end position="34"/>
    </location>
</feature>
<protein>
    <submittedName>
        <fullName evidence="8">Sterol desaturase/sphingolipid hydroxylase (Fatty acid hydroxylase superfamily)</fullName>
    </submittedName>
</protein>
<evidence type="ECO:0000256" key="6">
    <source>
        <dbReference type="SAM" id="Phobius"/>
    </source>
</evidence>
<evidence type="ECO:0000256" key="2">
    <source>
        <dbReference type="ARBA" id="ARBA00022692"/>
    </source>
</evidence>
<dbReference type="EMBL" id="PPCN01000004">
    <property type="protein sequence ID" value="POF31537.1"/>
    <property type="molecule type" value="Genomic_DNA"/>
</dbReference>
<evidence type="ECO:0000256" key="5">
    <source>
        <dbReference type="SAM" id="MobiDB-lite"/>
    </source>
</evidence>
<dbReference type="RefSeq" id="WP_103222468.1">
    <property type="nucleotide sequence ID" value="NZ_PPCN01000004.1"/>
</dbReference>
<dbReference type="PANTHER" id="PTHR11863">
    <property type="entry name" value="STEROL DESATURASE"/>
    <property type="match status" value="1"/>
</dbReference>
<dbReference type="Proteomes" id="UP000236959">
    <property type="component" value="Unassembled WGS sequence"/>
</dbReference>
<evidence type="ECO:0000313" key="8">
    <source>
        <dbReference type="EMBL" id="POF31537.1"/>
    </source>
</evidence>
<accession>A0A2S3UUY5</accession>